<dbReference type="Pfam" id="PF00665">
    <property type="entry name" value="rve"/>
    <property type="match status" value="1"/>
</dbReference>
<dbReference type="SUPFAM" id="SSF53098">
    <property type="entry name" value="Ribonuclease H-like"/>
    <property type="match status" value="1"/>
</dbReference>
<keyword evidence="5" id="KW-0378">Hydrolase</keyword>
<keyword evidence="1" id="KW-0808">Transferase</keyword>
<feature type="compositionally biased region" description="Basic and acidic residues" evidence="8">
    <location>
        <begin position="475"/>
        <end position="490"/>
    </location>
</feature>
<evidence type="ECO:0000256" key="7">
    <source>
        <dbReference type="ARBA" id="ARBA00039658"/>
    </source>
</evidence>
<evidence type="ECO:0000256" key="6">
    <source>
        <dbReference type="ARBA" id="ARBA00022918"/>
    </source>
</evidence>
<protein>
    <recommendedName>
        <fullName evidence="7">Gypsy retrotransposon integrase-like protein 1</fullName>
    </recommendedName>
</protein>
<evidence type="ECO:0000256" key="2">
    <source>
        <dbReference type="ARBA" id="ARBA00022695"/>
    </source>
</evidence>
<dbReference type="InterPro" id="IPR041373">
    <property type="entry name" value="RT_RNaseH"/>
</dbReference>
<dbReference type="InterPro" id="IPR050951">
    <property type="entry name" value="Retrovirus_Pol_polyprotein"/>
</dbReference>
<dbReference type="InterPro" id="IPR043502">
    <property type="entry name" value="DNA/RNA_pol_sf"/>
</dbReference>
<reference evidence="10 11" key="1">
    <citation type="submission" date="2022-01" db="EMBL/GenBank/DDBJ databases">
        <title>A high-quality chromosome-level genome assembly of rohu carp, Labeo rohita.</title>
        <authorList>
            <person name="Arick M.A. II"/>
            <person name="Hsu C.-Y."/>
            <person name="Magbanua Z."/>
            <person name="Pechanova O."/>
            <person name="Grover C."/>
            <person name="Miller E."/>
            <person name="Thrash A."/>
            <person name="Ezzel L."/>
            <person name="Alam S."/>
            <person name="Benzie J."/>
            <person name="Hamilton M."/>
            <person name="Karsi A."/>
            <person name="Lawrence M.L."/>
            <person name="Peterson D.G."/>
        </authorList>
    </citation>
    <scope>NUCLEOTIDE SEQUENCE [LARGE SCALE GENOMIC DNA]</scope>
    <source>
        <strain evidence="11">BAU-BD-2019</strain>
        <tissue evidence="10">Blood</tissue>
    </source>
</reference>
<evidence type="ECO:0000256" key="4">
    <source>
        <dbReference type="ARBA" id="ARBA00022759"/>
    </source>
</evidence>
<dbReference type="Pfam" id="PF17921">
    <property type="entry name" value="Integrase_H2C2"/>
    <property type="match status" value="1"/>
</dbReference>
<keyword evidence="11" id="KW-1185">Reference proteome</keyword>
<gene>
    <name evidence="10" type="ORF">H4Q32_002204</name>
</gene>
<dbReference type="PANTHER" id="PTHR37984:SF15">
    <property type="entry name" value="INTEGRASE CATALYTIC DOMAIN-CONTAINING PROTEIN"/>
    <property type="match status" value="1"/>
</dbReference>
<keyword evidence="2" id="KW-0548">Nucleotidyltransferase</keyword>
<evidence type="ECO:0000256" key="1">
    <source>
        <dbReference type="ARBA" id="ARBA00022679"/>
    </source>
</evidence>
<evidence type="ECO:0000256" key="3">
    <source>
        <dbReference type="ARBA" id="ARBA00022722"/>
    </source>
</evidence>
<keyword evidence="4" id="KW-0255">Endonuclease</keyword>
<feature type="domain" description="Integrase catalytic" evidence="9">
    <location>
        <begin position="259"/>
        <end position="373"/>
    </location>
</feature>
<feature type="region of interest" description="Disordered" evidence="8">
    <location>
        <begin position="465"/>
        <end position="490"/>
    </location>
</feature>
<dbReference type="Pfam" id="PF17917">
    <property type="entry name" value="RT_RNaseH"/>
    <property type="match status" value="1"/>
</dbReference>
<evidence type="ECO:0000256" key="8">
    <source>
        <dbReference type="SAM" id="MobiDB-lite"/>
    </source>
</evidence>
<keyword evidence="6" id="KW-0695">RNA-directed DNA polymerase</keyword>
<dbReference type="Gene3D" id="3.30.420.10">
    <property type="entry name" value="Ribonuclease H-like superfamily/Ribonuclease H"/>
    <property type="match status" value="1"/>
</dbReference>
<feature type="region of interest" description="Disordered" evidence="8">
    <location>
        <begin position="502"/>
        <end position="549"/>
    </location>
</feature>
<accession>A0ABQ8MNF1</accession>
<dbReference type="InterPro" id="IPR012337">
    <property type="entry name" value="RNaseH-like_sf"/>
</dbReference>
<dbReference type="PANTHER" id="PTHR37984">
    <property type="entry name" value="PROTEIN CBG26694"/>
    <property type="match status" value="1"/>
</dbReference>
<evidence type="ECO:0000259" key="9">
    <source>
        <dbReference type="PROSITE" id="PS50994"/>
    </source>
</evidence>
<dbReference type="SUPFAM" id="SSF56672">
    <property type="entry name" value="DNA/RNA polymerases"/>
    <property type="match status" value="1"/>
</dbReference>
<dbReference type="PROSITE" id="PS50994">
    <property type="entry name" value="INTEGRASE"/>
    <property type="match status" value="1"/>
</dbReference>
<dbReference type="Gene3D" id="3.10.20.370">
    <property type="match status" value="1"/>
</dbReference>
<dbReference type="InterPro" id="IPR001584">
    <property type="entry name" value="Integrase_cat-core"/>
</dbReference>
<evidence type="ECO:0000313" key="11">
    <source>
        <dbReference type="Proteomes" id="UP000830375"/>
    </source>
</evidence>
<name>A0ABQ8MNF1_LABRO</name>
<keyword evidence="3" id="KW-0540">Nuclease</keyword>
<dbReference type="Gene3D" id="1.10.340.70">
    <property type="match status" value="1"/>
</dbReference>
<dbReference type="InterPro" id="IPR036397">
    <property type="entry name" value="RNaseH_sf"/>
</dbReference>
<dbReference type="EMBL" id="JACTAM010000005">
    <property type="protein sequence ID" value="KAI2664081.1"/>
    <property type="molecule type" value="Genomic_DNA"/>
</dbReference>
<evidence type="ECO:0000313" key="10">
    <source>
        <dbReference type="EMBL" id="KAI2664081.1"/>
    </source>
</evidence>
<comment type="caution">
    <text evidence="10">The sequence shown here is derived from an EMBL/GenBank/DDBJ whole genome shotgun (WGS) entry which is preliminary data.</text>
</comment>
<sequence length="595" mass="67245">MGLGAVLVQVQDGVERVIAYASRGLSPPETRYSAHKLEFLALKWVVTDKFHDHLYGRKFSYRRGQDNSNADAHLRMSNQEVAETLQSCPQQELEEVSDEDKAVIEEPECGQPLEVYVGMATLPAMTTQELRAGQEEDTVISSILHFKSRNHKPSHSERMKVAATGGLLLKEWRRLVIKKGILYRSVRDCHKGVVEQLILPERLRETVKTALHNDSSHLGFERTLQMLRERFYWPRIFQEVKAWCEQCERCCLRKTPTVNIRAPLFSIHISATMELVCVDFLTLEKFKGGMENVLIVTDHFSRYGQAYPTRDQKAGTVARVLWRNFFCSFGLHADQGRNFESAFVKELCKYTGITKTHTTPYHPQGNGTTERFIHIPGSQWTLSSGPPQRTSRVNTADVLAGKRTAEKVLRQKAKSEDFSPGNRVLVKVCHVEGKQKLGDRWGAQPYVVVKKQSVEQDKGLIVEKHKSDGGSGIKLEAEEGTGVKRGDHSEETLDRSLIGTVDKEKEQMSTEEADNWTEETSSGEGVLVTGNGATSTQGPKPPRRNLRRTLCPPTKLSLESQVVKLESDHRKIERGKKLWLKAKSMRSSRAHAEPY</sequence>
<proteinExistence type="predicted"/>
<evidence type="ECO:0000256" key="5">
    <source>
        <dbReference type="ARBA" id="ARBA00022801"/>
    </source>
</evidence>
<dbReference type="Proteomes" id="UP000830375">
    <property type="component" value="Unassembled WGS sequence"/>
</dbReference>
<dbReference type="InterPro" id="IPR041588">
    <property type="entry name" value="Integrase_H2C2"/>
</dbReference>
<organism evidence="10 11">
    <name type="scientific">Labeo rohita</name>
    <name type="common">Indian major carp</name>
    <name type="synonym">Cyprinus rohita</name>
    <dbReference type="NCBI Taxonomy" id="84645"/>
    <lineage>
        <taxon>Eukaryota</taxon>
        <taxon>Metazoa</taxon>
        <taxon>Chordata</taxon>
        <taxon>Craniata</taxon>
        <taxon>Vertebrata</taxon>
        <taxon>Euteleostomi</taxon>
        <taxon>Actinopterygii</taxon>
        <taxon>Neopterygii</taxon>
        <taxon>Teleostei</taxon>
        <taxon>Ostariophysi</taxon>
        <taxon>Cypriniformes</taxon>
        <taxon>Cyprinidae</taxon>
        <taxon>Labeoninae</taxon>
        <taxon>Labeonini</taxon>
        <taxon>Labeo</taxon>
    </lineage>
</organism>